<dbReference type="Gene3D" id="2.40.170.20">
    <property type="entry name" value="TonB-dependent receptor, beta-barrel domain"/>
    <property type="match status" value="1"/>
</dbReference>
<keyword evidence="14" id="KW-1185">Reference proteome</keyword>
<dbReference type="Pfam" id="PF13715">
    <property type="entry name" value="CarbopepD_reg_2"/>
    <property type="match status" value="1"/>
</dbReference>
<evidence type="ECO:0000259" key="11">
    <source>
        <dbReference type="Pfam" id="PF00593"/>
    </source>
</evidence>
<organism evidence="13 14">
    <name type="scientific">Bacteroides vicugnae</name>
    <dbReference type="NCBI Taxonomy" id="3037989"/>
    <lineage>
        <taxon>Bacteria</taxon>
        <taxon>Pseudomonadati</taxon>
        <taxon>Bacteroidota</taxon>
        <taxon>Bacteroidia</taxon>
        <taxon>Bacteroidales</taxon>
        <taxon>Bacteroidaceae</taxon>
        <taxon>Bacteroides</taxon>
    </lineage>
</organism>
<keyword evidence="2 8" id="KW-0813">Transport</keyword>
<comment type="caution">
    <text evidence="13">The sequence shown here is derived from an EMBL/GenBank/DDBJ whole genome shotgun (WGS) entry which is preliminary data.</text>
</comment>
<accession>A0ABU5HVN1</accession>
<gene>
    <name evidence="13" type="ORF">QHG74_19105</name>
</gene>
<comment type="subcellular location">
    <subcellularLocation>
        <location evidence="1 8">Cell outer membrane</location>
        <topology evidence="1 8">Multi-pass membrane protein</topology>
    </subcellularLocation>
</comment>
<feature type="domain" description="TonB-dependent receptor plug" evidence="12">
    <location>
        <begin position="231"/>
        <end position="354"/>
    </location>
</feature>
<sequence length="1134" mass="127269">MKKTARKKKLMWIATLVSGLLLCQPTSVCAREVKTDVHETDWSWDKERTVTLNLKRATVKQFFDAVHQQTGLDFVYNTKQMAAMEPISISVKNEPIEKLLNLVFGKKGFTFKRNGNMVTVGLETQSQKTPVPSGAKLQKQKVTGRIYDQQGEPLVGASVRIKGTNIGSVADINGVYEIEAEPNAVLQFSYIGMEAQEIIYKGGNKLDVSLKADNKTELEAVVVTGIFQKPKESFTGAVSTITSEQLKMYKGQNMLQTLRNVDASINLAVDNISGSNPNNLPNINIRGTSSLPMSVKEFNEGVKGEVNTPLIIMDGFEISLTKLMDYNDNDIESINILKDASATALYGSRGANGVIVIVSKRPVSGRLKVTGTIGLNLEMPDLTSYDLLHAADKLELERLTGLYVLEGYPTTTIERQEIYNGRLRKVLSGVDTDWLSKPLRTGVGQRYNLRMEGGNEEFRWSTSADYNDTQGAMKGSSRKVFNGSITLMYSIKNLIFKNQTNIGITNSRESNYGSFSNYANQQPYNAPYDENGNIVRYFDDFYANPNSRTQNPLYDATLNSFDKSKYQDISNNFSIEWNIFDGLKLRGQLGISGQTHSSDYFLPAEHSKFNTDEYKSASGYFRRGLYRYGTGENQNYDGALTLSYTKIIADKHQLYTGLDYSITEYKSHSYGFEAEGFSNENMNYINNALQYKKDATPSGSKSTNRRIGLTANVNYTYDNRYFLDLSLRMDGSSNYGTDKKYAPFWSTGIGWNLHHESFLKENDVLTQLRLKASYGETGSMNFSSLATETSYKYVTNNKYLNWTGAYLVGLGNPDLTWQKTAQYNVGLEVGLWNGRFSGTFDYYVKQTNNLLSSMNIPLSMGFSSYAANVGEVKNNGFEIGLNGIILRNPAHHFSWSGRAQLVYNKNRIVKVSEAIKAQNEEYLKQNVDVSSLFYEGRPQNGIYAVRSLGIDPSSGKEIFLDKNGKITSTWNPSDKVYLGSGEPLYRGIAGTMVSWKGLSVNLSFAYHWGGKVYNQTLLDKVEVSTYTIASQNVDSRVLSQRWIKEGDLTFFKGFSNQATRATSRYVMDDNVFELQSLDIQYRWDSAAFQKATRFSYLIFGINMSDLLYISSVKRERGTGYPYARGIRGTLSFAF</sequence>
<evidence type="ECO:0000256" key="1">
    <source>
        <dbReference type="ARBA" id="ARBA00004571"/>
    </source>
</evidence>
<dbReference type="SUPFAM" id="SSF49464">
    <property type="entry name" value="Carboxypeptidase regulatory domain-like"/>
    <property type="match status" value="1"/>
</dbReference>
<keyword evidence="4 8" id="KW-0812">Transmembrane</keyword>
<keyword evidence="5 9" id="KW-0798">TonB box</keyword>
<protein>
    <submittedName>
        <fullName evidence="13">SusC/RagA family TonB-linked outer membrane protein</fullName>
    </submittedName>
</protein>
<dbReference type="NCBIfam" id="TIGR04057">
    <property type="entry name" value="SusC_RagA_signa"/>
    <property type="match status" value="1"/>
</dbReference>
<dbReference type="SUPFAM" id="SSF56935">
    <property type="entry name" value="Porins"/>
    <property type="match status" value="1"/>
</dbReference>
<evidence type="ECO:0000256" key="6">
    <source>
        <dbReference type="ARBA" id="ARBA00023136"/>
    </source>
</evidence>
<dbReference type="InterPro" id="IPR023997">
    <property type="entry name" value="TonB-dep_OMP_SusC/RagA_CS"/>
</dbReference>
<feature type="domain" description="TonB-dependent receptor-like beta-barrel" evidence="11">
    <location>
        <begin position="506"/>
        <end position="903"/>
    </location>
</feature>
<dbReference type="InterPro" id="IPR023996">
    <property type="entry name" value="TonB-dep_OMP_SusC/RagA"/>
</dbReference>
<evidence type="ECO:0000256" key="5">
    <source>
        <dbReference type="ARBA" id="ARBA00023077"/>
    </source>
</evidence>
<keyword evidence="7 8" id="KW-0998">Cell outer membrane</keyword>
<evidence type="ECO:0000256" key="3">
    <source>
        <dbReference type="ARBA" id="ARBA00022452"/>
    </source>
</evidence>
<keyword evidence="3 8" id="KW-1134">Transmembrane beta strand</keyword>
<dbReference type="Proteomes" id="UP001292913">
    <property type="component" value="Unassembled WGS sequence"/>
</dbReference>
<dbReference type="InterPro" id="IPR000531">
    <property type="entry name" value="Beta-barrel_TonB"/>
</dbReference>
<name>A0ABU5HVN1_9BACE</name>
<evidence type="ECO:0000256" key="8">
    <source>
        <dbReference type="PROSITE-ProRule" id="PRU01360"/>
    </source>
</evidence>
<dbReference type="NCBIfam" id="TIGR04056">
    <property type="entry name" value="OMP_RagA_SusC"/>
    <property type="match status" value="1"/>
</dbReference>
<comment type="similarity">
    <text evidence="8 9">Belongs to the TonB-dependent receptor family.</text>
</comment>
<evidence type="ECO:0000256" key="10">
    <source>
        <dbReference type="SAM" id="SignalP"/>
    </source>
</evidence>
<evidence type="ECO:0000256" key="7">
    <source>
        <dbReference type="ARBA" id="ARBA00023237"/>
    </source>
</evidence>
<feature type="signal peptide" evidence="10">
    <location>
        <begin position="1"/>
        <end position="30"/>
    </location>
</feature>
<dbReference type="Pfam" id="PF00593">
    <property type="entry name" value="TonB_dep_Rec_b-barrel"/>
    <property type="match status" value="1"/>
</dbReference>
<dbReference type="EMBL" id="JARZAK010000015">
    <property type="protein sequence ID" value="MDY7259824.1"/>
    <property type="molecule type" value="Genomic_DNA"/>
</dbReference>
<dbReference type="RefSeq" id="WP_322019714.1">
    <property type="nucleotide sequence ID" value="NZ_JARZAK010000015.1"/>
</dbReference>
<evidence type="ECO:0000313" key="13">
    <source>
        <dbReference type="EMBL" id="MDY7259824.1"/>
    </source>
</evidence>
<feature type="chain" id="PRO_5045057463" evidence="10">
    <location>
        <begin position="31"/>
        <end position="1134"/>
    </location>
</feature>
<evidence type="ECO:0000256" key="4">
    <source>
        <dbReference type="ARBA" id="ARBA00022692"/>
    </source>
</evidence>
<keyword evidence="10" id="KW-0732">Signal</keyword>
<dbReference type="Gene3D" id="2.170.130.10">
    <property type="entry name" value="TonB-dependent receptor, plug domain"/>
    <property type="match status" value="1"/>
</dbReference>
<dbReference type="Pfam" id="PF07715">
    <property type="entry name" value="Plug"/>
    <property type="match status" value="1"/>
</dbReference>
<dbReference type="InterPro" id="IPR037066">
    <property type="entry name" value="Plug_dom_sf"/>
</dbReference>
<evidence type="ECO:0000259" key="12">
    <source>
        <dbReference type="Pfam" id="PF07715"/>
    </source>
</evidence>
<proteinExistence type="inferred from homology"/>
<dbReference type="InterPro" id="IPR039426">
    <property type="entry name" value="TonB-dep_rcpt-like"/>
</dbReference>
<evidence type="ECO:0000256" key="2">
    <source>
        <dbReference type="ARBA" id="ARBA00022448"/>
    </source>
</evidence>
<dbReference type="InterPro" id="IPR036942">
    <property type="entry name" value="Beta-barrel_TonB_sf"/>
</dbReference>
<dbReference type="PROSITE" id="PS52016">
    <property type="entry name" value="TONB_DEPENDENT_REC_3"/>
    <property type="match status" value="1"/>
</dbReference>
<reference evidence="13 14" key="1">
    <citation type="submission" date="2023-04" db="EMBL/GenBank/DDBJ databases">
        <title>Bacteroides pacosi sp. nov., isolated from the fecal material of an alpaca.</title>
        <authorList>
            <person name="Miller S."/>
            <person name="Hendry M."/>
            <person name="King J."/>
            <person name="Sankaranarayanan K."/>
            <person name="Lawson P.A."/>
        </authorList>
    </citation>
    <scope>NUCLEOTIDE SEQUENCE [LARGE SCALE GENOMIC DNA]</scope>
    <source>
        <strain evidence="13 14">A2-P53</strain>
    </source>
</reference>
<evidence type="ECO:0000313" key="14">
    <source>
        <dbReference type="Proteomes" id="UP001292913"/>
    </source>
</evidence>
<keyword evidence="6 8" id="KW-0472">Membrane</keyword>
<dbReference type="InterPro" id="IPR012910">
    <property type="entry name" value="Plug_dom"/>
</dbReference>
<dbReference type="InterPro" id="IPR008969">
    <property type="entry name" value="CarboxyPept-like_regulatory"/>
</dbReference>
<evidence type="ECO:0000256" key="9">
    <source>
        <dbReference type="RuleBase" id="RU003357"/>
    </source>
</evidence>